<evidence type="ECO:0000256" key="2">
    <source>
        <dbReference type="ARBA" id="ARBA00022723"/>
    </source>
</evidence>
<feature type="domain" description="HpcH/HpaI aldolase/citrate lyase" evidence="4">
    <location>
        <begin position="18"/>
        <end position="244"/>
    </location>
</feature>
<name>A0A1H0WBG4_9BURK</name>
<comment type="similarity">
    <text evidence="1">Belongs to the HpcH/HpaI aldolase family.</text>
</comment>
<dbReference type="FunFam" id="3.20.20.60:FF:000004">
    <property type="entry name" value="5-keto-4-deoxy-D-glucarate aldolase"/>
    <property type="match status" value="1"/>
</dbReference>
<dbReference type="GO" id="GO:0046872">
    <property type="term" value="F:metal ion binding"/>
    <property type="evidence" value="ECO:0007669"/>
    <property type="project" value="UniProtKB-KW"/>
</dbReference>
<dbReference type="InterPro" id="IPR040442">
    <property type="entry name" value="Pyrv_kinase-like_dom_sf"/>
</dbReference>
<dbReference type="AlphaFoldDB" id="A0A1H0WBG4"/>
<evidence type="ECO:0000313" key="6">
    <source>
        <dbReference type="Proteomes" id="UP000199317"/>
    </source>
</evidence>
<evidence type="ECO:0000256" key="1">
    <source>
        <dbReference type="ARBA" id="ARBA00005568"/>
    </source>
</evidence>
<keyword evidence="6" id="KW-1185">Reference proteome</keyword>
<dbReference type="GO" id="GO:0010124">
    <property type="term" value="P:phenylacetate catabolic process"/>
    <property type="evidence" value="ECO:0007669"/>
    <property type="project" value="InterPro"/>
</dbReference>
<dbReference type="InterPro" id="IPR012689">
    <property type="entry name" value="HpaI"/>
</dbReference>
<evidence type="ECO:0000256" key="3">
    <source>
        <dbReference type="ARBA" id="ARBA00023239"/>
    </source>
</evidence>
<reference evidence="6" key="1">
    <citation type="submission" date="2016-10" db="EMBL/GenBank/DDBJ databases">
        <authorList>
            <person name="Varghese N."/>
            <person name="Submissions S."/>
        </authorList>
    </citation>
    <scope>NUCLEOTIDE SEQUENCE [LARGE SCALE GENOMIC DNA]</scope>
    <source>
        <strain evidence="6">DSM 17101</strain>
    </source>
</reference>
<dbReference type="GO" id="GO:0016832">
    <property type="term" value="F:aldehyde-lyase activity"/>
    <property type="evidence" value="ECO:0007669"/>
    <property type="project" value="TreeGrafter"/>
</dbReference>
<dbReference type="NCBIfam" id="TIGR02311">
    <property type="entry name" value="HpaI"/>
    <property type="match status" value="1"/>
</dbReference>
<accession>A0A1H0WBG4</accession>
<proteinExistence type="inferred from homology"/>
<keyword evidence="2" id="KW-0479">Metal-binding</keyword>
<dbReference type="Gene3D" id="3.20.20.60">
    <property type="entry name" value="Phosphoenolpyruvate-binding domains"/>
    <property type="match status" value="1"/>
</dbReference>
<evidence type="ECO:0000259" key="4">
    <source>
        <dbReference type="Pfam" id="PF03328"/>
    </source>
</evidence>
<dbReference type="EMBL" id="FNJL01000035">
    <property type="protein sequence ID" value="SDP87958.1"/>
    <property type="molecule type" value="Genomic_DNA"/>
</dbReference>
<dbReference type="InterPro" id="IPR015813">
    <property type="entry name" value="Pyrv/PenolPyrv_kinase-like_dom"/>
</dbReference>
<dbReference type="SUPFAM" id="SSF51621">
    <property type="entry name" value="Phosphoenolpyruvate/pyruvate domain"/>
    <property type="match status" value="1"/>
</dbReference>
<protein>
    <submittedName>
        <fullName evidence="5">2,4-dihydroxyhept-2-enedioate aldolase</fullName>
    </submittedName>
</protein>
<keyword evidence="3" id="KW-0456">Lyase</keyword>
<dbReference type="Pfam" id="PF03328">
    <property type="entry name" value="HpcH_HpaI"/>
    <property type="match status" value="1"/>
</dbReference>
<sequence length="272" mass="28201">MAAPHNAFKQALRRAEPQIGLWLGLADPYTAELCATAGFDWLLVDGEHGPNDLRSMLGALQAIAAYDTQPVVRLPQGDAALIKQVLEIGATTLLIPMVENAEQARALVQAVRYPPQGIRGVGSGLARSSRWGADRDYLRTANDRTCLLVQVETAAAVAQVEAIAAIDGIDGVFIGPADLSASMGYLGQPAHPEVRAAIDKAIGQILAAGKAPGILCVDEALARHYIALGARFVAVGVDATLLAQAASGLAGRFRSSGSAAATTDARPAATGY</sequence>
<dbReference type="InterPro" id="IPR050251">
    <property type="entry name" value="HpcH-HpaI_aldolase"/>
</dbReference>
<dbReference type="RefSeq" id="WP_092838971.1">
    <property type="nucleotide sequence ID" value="NZ_CP028290.1"/>
</dbReference>
<dbReference type="PANTHER" id="PTHR30502:SF0">
    <property type="entry name" value="PHOSPHOENOLPYRUVATE CARBOXYLASE FAMILY PROTEIN"/>
    <property type="match status" value="1"/>
</dbReference>
<dbReference type="InterPro" id="IPR005000">
    <property type="entry name" value="Aldolase/citrate-lyase_domain"/>
</dbReference>
<dbReference type="Proteomes" id="UP000199317">
    <property type="component" value="Unassembled WGS sequence"/>
</dbReference>
<dbReference type="OrthoDB" id="86160at2"/>
<organism evidence="5 6">
    <name type="scientific">Paracidovorax cattleyae</name>
    <dbReference type="NCBI Taxonomy" id="80868"/>
    <lineage>
        <taxon>Bacteria</taxon>
        <taxon>Pseudomonadati</taxon>
        <taxon>Pseudomonadota</taxon>
        <taxon>Betaproteobacteria</taxon>
        <taxon>Burkholderiales</taxon>
        <taxon>Comamonadaceae</taxon>
        <taxon>Paracidovorax</taxon>
    </lineage>
</organism>
<dbReference type="GO" id="GO:0005737">
    <property type="term" value="C:cytoplasm"/>
    <property type="evidence" value="ECO:0007669"/>
    <property type="project" value="TreeGrafter"/>
</dbReference>
<dbReference type="PANTHER" id="PTHR30502">
    <property type="entry name" value="2-KETO-3-DEOXY-L-RHAMNONATE ALDOLASE"/>
    <property type="match status" value="1"/>
</dbReference>
<gene>
    <name evidence="5" type="ORF">SAMN04489708_13550</name>
</gene>
<evidence type="ECO:0000313" key="5">
    <source>
        <dbReference type="EMBL" id="SDP87958.1"/>
    </source>
</evidence>